<evidence type="ECO:0000256" key="1">
    <source>
        <dbReference type="SAM" id="Phobius"/>
    </source>
</evidence>
<evidence type="ECO:0000313" key="3">
    <source>
        <dbReference type="Proteomes" id="UP000316304"/>
    </source>
</evidence>
<keyword evidence="1" id="KW-1133">Transmembrane helix</keyword>
<dbReference type="Proteomes" id="UP000316304">
    <property type="component" value="Unassembled WGS sequence"/>
</dbReference>
<comment type="caution">
    <text evidence="2">The sequence shown here is derived from an EMBL/GenBank/DDBJ whole genome shotgun (WGS) entry which is preliminary data.</text>
</comment>
<proteinExistence type="predicted"/>
<keyword evidence="1" id="KW-0812">Transmembrane</keyword>
<name>A0A5C6C2A8_9BACT</name>
<protein>
    <submittedName>
        <fullName evidence="2">Uncharacterized protein</fullName>
    </submittedName>
</protein>
<dbReference type="EMBL" id="SJPT01000010">
    <property type="protein sequence ID" value="TWU17781.1"/>
    <property type="molecule type" value="Genomic_DNA"/>
</dbReference>
<gene>
    <name evidence="2" type="ORF">Pla52o_49960</name>
</gene>
<organism evidence="2 3">
    <name type="scientific">Novipirellula galeiformis</name>
    <dbReference type="NCBI Taxonomy" id="2528004"/>
    <lineage>
        <taxon>Bacteria</taxon>
        <taxon>Pseudomonadati</taxon>
        <taxon>Planctomycetota</taxon>
        <taxon>Planctomycetia</taxon>
        <taxon>Pirellulales</taxon>
        <taxon>Pirellulaceae</taxon>
        <taxon>Novipirellula</taxon>
    </lineage>
</organism>
<feature type="transmembrane region" description="Helical" evidence="1">
    <location>
        <begin position="73"/>
        <end position="93"/>
    </location>
</feature>
<keyword evidence="1" id="KW-0472">Membrane</keyword>
<sequence length="99" mass="10724">MTPSHPCPNCSEQRSAWDASCDSCGYPKHARAVSSECHRPATALQFHLCTIFAAVTIAAVVFAILRAVGYEGLWFSIEIGAAFVPLAHLIRAFHKNPIA</sequence>
<evidence type="ECO:0000313" key="2">
    <source>
        <dbReference type="EMBL" id="TWU17781.1"/>
    </source>
</evidence>
<reference evidence="2 3" key="1">
    <citation type="submission" date="2019-02" db="EMBL/GenBank/DDBJ databases">
        <title>Deep-cultivation of Planctomycetes and their phenomic and genomic characterization uncovers novel biology.</title>
        <authorList>
            <person name="Wiegand S."/>
            <person name="Jogler M."/>
            <person name="Boedeker C."/>
            <person name="Pinto D."/>
            <person name="Vollmers J."/>
            <person name="Rivas-Marin E."/>
            <person name="Kohn T."/>
            <person name="Peeters S.H."/>
            <person name="Heuer A."/>
            <person name="Rast P."/>
            <person name="Oberbeckmann S."/>
            <person name="Bunk B."/>
            <person name="Jeske O."/>
            <person name="Meyerdierks A."/>
            <person name="Storesund J.E."/>
            <person name="Kallscheuer N."/>
            <person name="Luecker S."/>
            <person name="Lage O.M."/>
            <person name="Pohl T."/>
            <person name="Merkel B.J."/>
            <person name="Hornburger P."/>
            <person name="Mueller R.-W."/>
            <person name="Bruemmer F."/>
            <person name="Labrenz M."/>
            <person name="Spormann A.M."/>
            <person name="Op Den Camp H."/>
            <person name="Overmann J."/>
            <person name="Amann R."/>
            <person name="Jetten M.S.M."/>
            <person name="Mascher T."/>
            <person name="Medema M.H."/>
            <person name="Devos D.P."/>
            <person name="Kaster A.-K."/>
            <person name="Ovreas L."/>
            <person name="Rohde M."/>
            <person name="Galperin M.Y."/>
            <person name="Jogler C."/>
        </authorList>
    </citation>
    <scope>NUCLEOTIDE SEQUENCE [LARGE SCALE GENOMIC DNA]</scope>
    <source>
        <strain evidence="2 3">Pla52o</strain>
    </source>
</reference>
<feature type="transmembrane region" description="Helical" evidence="1">
    <location>
        <begin position="48"/>
        <end position="67"/>
    </location>
</feature>
<keyword evidence="3" id="KW-1185">Reference proteome</keyword>
<accession>A0A5C6C2A8</accession>
<dbReference type="AlphaFoldDB" id="A0A5C6C2A8"/>